<organism evidence="2 3">
    <name type="scientific">Rhizophagus irregularis</name>
    <dbReference type="NCBI Taxonomy" id="588596"/>
    <lineage>
        <taxon>Eukaryota</taxon>
        <taxon>Fungi</taxon>
        <taxon>Fungi incertae sedis</taxon>
        <taxon>Mucoromycota</taxon>
        <taxon>Glomeromycotina</taxon>
        <taxon>Glomeromycetes</taxon>
        <taxon>Glomerales</taxon>
        <taxon>Glomeraceae</taxon>
        <taxon>Rhizophagus</taxon>
    </lineage>
</organism>
<dbReference type="EMBL" id="LLXI01003821">
    <property type="protein sequence ID" value="PKY59874.1"/>
    <property type="molecule type" value="Genomic_DNA"/>
</dbReference>
<dbReference type="Proteomes" id="UP000234323">
    <property type="component" value="Unassembled WGS sequence"/>
</dbReference>
<evidence type="ECO:0000313" key="1">
    <source>
        <dbReference type="EMBL" id="PKY53662.1"/>
    </source>
</evidence>
<evidence type="ECO:0000313" key="3">
    <source>
        <dbReference type="Proteomes" id="UP000234323"/>
    </source>
</evidence>
<dbReference type="VEuPathDB" id="FungiDB:RhiirA1_462593"/>
<dbReference type="VEuPathDB" id="FungiDB:RhiirFUN_002205"/>
<dbReference type="EMBL" id="LLXI01001436">
    <property type="protein sequence ID" value="PKY53662.1"/>
    <property type="molecule type" value="Genomic_DNA"/>
</dbReference>
<protein>
    <submittedName>
        <fullName evidence="2">Uncharacterized protein</fullName>
    </submittedName>
</protein>
<comment type="caution">
    <text evidence="2">The sequence shown here is derived from an EMBL/GenBank/DDBJ whole genome shotgun (WGS) entry which is preliminary data.</text>
</comment>
<dbReference type="VEuPathDB" id="FungiDB:FUN_017520"/>
<evidence type="ECO:0000313" key="2">
    <source>
        <dbReference type="EMBL" id="PKY59874.1"/>
    </source>
</evidence>
<gene>
    <name evidence="2" type="ORF">RhiirA4_482993</name>
    <name evidence="1" type="ORF">RhiirA4_499409</name>
</gene>
<reference evidence="2 3" key="1">
    <citation type="submission" date="2015-10" db="EMBL/GenBank/DDBJ databases">
        <title>Genome analyses suggest a sexual origin of heterokaryosis in a supposedly ancient asexual fungus.</title>
        <authorList>
            <person name="Ropars J."/>
            <person name="Sedzielewska K."/>
            <person name="Noel J."/>
            <person name="Charron P."/>
            <person name="Farinelli L."/>
            <person name="Marton T."/>
            <person name="Kruger M."/>
            <person name="Pelin A."/>
            <person name="Brachmann A."/>
            <person name="Corradi N."/>
        </authorList>
    </citation>
    <scope>NUCLEOTIDE SEQUENCE [LARGE SCALE GENOMIC DNA]</scope>
    <source>
        <strain evidence="2 3">A4</strain>
    </source>
</reference>
<sequence>MAGIATRYVTENELNIEMSIEELSNYAPALDILLTDKVKRDQARRRLKKGYNFSEEQVFALIPKLTAGRKKGGALPNVPDTPDITQEAEPDTVNTCQILPKETIRDLAQRIIQDNLGEAEVKVIAKALAESASNVSAGLSRISRLRRELRNLKASEKIISATLIPDITRSANKIQKERSKQCEDEGINFPDHFSLESVKERLDIYDVSRAPSLQALADVTIMLCIRPAEIKTLRISNGGVTGYAKNRGQQDIPRVFRSLEKNEERASQLLTWIQEAISSGQLRDPGKHGVLWFNIFLKKDEFLPEAGKPLLPSSLRKLGAVFAVVAHGAKNLSEAMTIASQALRHSPDNHASPAKNYTIVNFRRRGQPYDQAKAIKIFDEN</sequence>
<name>A0A2I1HLX6_9GLOM</name>
<keyword evidence="3" id="KW-1185">Reference proteome</keyword>
<accession>A0A2I1HLX6</accession>
<proteinExistence type="predicted"/>
<dbReference type="AlphaFoldDB" id="A0A2I1HLX6"/>